<evidence type="ECO:0000259" key="2">
    <source>
        <dbReference type="PROSITE" id="PS51819"/>
    </source>
</evidence>
<dbReference type="Gene3D" id="3.10.180.10">
    <property type="entry name" value="2,3-Dihydroxybiphenyl 1,2-Dioxygenase, domain 1"/>
    <property type="match status" value="1"/>
</dbReference>
<dbReference type="InterPro" id="IPR037523">
    <property type="entry name" value="VOC_core"/>
</dbReference>
<dbReference type="InterPro" id="IPR004360">
    <property type="entry name" value="Glyas_Fos-R_dOase_dom"/>
</dbReference>
<dbReference type="Proteomes" id="UP000198634">
    <property type="component" value="Unassembled WGS sequence"/>
</dbReference>
<feature type="region of interest" description="Disordered" evidence="1">
    <location>
        <begin position="180"/>
        <end position="200"/>
    </location>
</feature>
<dbReference type="InterPro" id="IPR029068">
    <property type="entry name" value="Glyas_Bleomycin-R_OHBP_Dase"/>
</dbReference>
<dbReference type="AlphaFoldDB" id="A0A1H9HCF8"/>
<dbReference type="STRING" id="657014.SAMN04488092_10963"/>
<feature type="domain" description="VOC" evidence="2">
    <location>
        <begin position="11"/>
        <end position="130"/>
    </location>
</feature>
<dbReference type="Pfam" id="PF00903">
    <property type="entry name" value="Glyoxalase"/>
    <property type="match status" value="1"/>
</dbReference>
<dbReference type="SUPFAM" id="SSF54593">
    <property type="entry name" value="Glyoxalase/Bleomycin resistance protein/Dihydroxybiphenyl dioxygenase"/>
    <property type="match status" value="1"/>
</dbReference>
<name>A0A1H9HCF8_9RHOB</name>
<dbReference type="PROSITE" id="PS51819">
    <property type="entry name" value="VOC"/>
    <property type="match status" value="1"/>
</dbReference>
<proteinExistence type="predicted"/>
<dbReference type="OrthoDB" id="5243302at2"/>
<keyword evidence="3" id="KW-0223">Dioxygenase</keyword>
<keyword evidence="4" id="KW-1185">Reference proteome</keyword>
<sequence length="200" mass="22404">MDPNAGKKNPVLHHINLKTPRLQQMLGWYDIVTGIRPLHQFEGGAWASNDAANHRVALITSPEVIDDPDKMIRAGMHHVAFEYDTLDDLLINFERLWGLGIKPHLTLDHGMTTSFYYVDPDGNSVELQADNFDDWNKSSDFVRNSAEFKANPIGMPVDPAKMLADRRAGIDPAGVRKKAYAGEYPPSEPMDPRLPFPIEG</sequence>
<dbReference type="EMBL" id="FOEP01000009">
    <property type="protein sequence ID" value="SEQ59973.1"/>
    <property type="molecule type" value="Genomic_DNA"/>
</dbReference>
<gene>
    <name evidence="3" type="ORF">SAMN04488092_10963</name>
</gene>
<keyword evidence="3" id="KW-0560">Oxidoreductase</keyword>
<evidence type="ECO:0000313" key="3">
    <source>
        <dbReference type="EMBL" id="SEQ59973.1"/>
    </source>
</evidence>
<evidence type="ECO:0000256" key="1">
    <source>
        <dbReference type="SAM" id="MobiDB-lite"/>
    </source>
</evidence>
<accession>A0A1H9HCF8</accession>
<dbReference type="RefSeq" id="WP_090270236.1">
    <property type="nucleotide sequence ID" value="NZ_FOEP01000009.1"/>
</dbReference>
<organism evidence="3 4">
    <name type="scientific">Thalassovita taeanensis</name>
    <dbReference type="NCBI Taxonomy" id="657014"/>
    <lineage>
        <taxon>Bacteria</taxon>
        <taxon>Pseudomonadati</taxon>
        <taxon>Pseudomonadota</taxon>
        <taxon>Alphaproteobacteria</taxon>
        <taxon>Rhodobacterales</taxon>
        <taxon>Roseobacteraceae</taxon>
        <taxon>Thalassovita</taxon>
    </lineage>
</organism>
<evidence type="ECO:0000313" key="4">
    <source>
        <dbReference type="Proteomes" id="UP000198634"/>
    </source>
</evidence>
<protein>
    <submittedName>
        <fullName evidence="3">Glyoxalase/Bleomycin resistance protein/Dioxygenase superfamily protein</fullName>
    </submittedName>
</protein>
<reference evidence="3 4" key="1">
    <citation type="submission" date="2016-10" db="EMBL/GenBank/DDBJ databases">
        <authorList>
            <person name="de Groot N.N."/>
        </authorList>
    </citation>
    <scope>NUCLEOTIDE SEQUENCE [LARGE SCALE GENOMIC DNA]</scope>
    <source>
        <strain evidence="3 4">DSM 22007</strain>
    </source>
</reference>
<feature type="compositionally biased region" description="Pro residues" evidence="1">
    <location>
        <begin position="186"/>
        <end position="200"/>
    </location>
</feature>
<dbReference type="GO" id="GO:0051213">
    <property type="term" value="F:dioxygenase activity"/>
    <property type="evidence" value="ECO:0007669"/>
    <property type="project" value="UniProtKB-KW"/>
</dbReference>